<protein>
    <recommendedName>
        <fullName evidence="13">FHA domain-containing protein</fullName>
    </recommendedName>
</protein>
<dbReference type="FunFam" id="2.60.200.20:FF:000008">
    <property type="entry name" value="smad nuclear-interacting protein 1"/>
    <property type="match status" value="1"/>
</dbReference>
<dbReference type="InterPro" id="IPR000253">
    <property type="entry name" value="FHA_dom"/>
</dbReference>
<evidence type="ECO:0000256" key="9">
    <source>
        <dbReference type="ARBA" id="ARBA00023187"/>
    </source>
</evidence>
<keyword evidence="7" id="KW-0175">Coiled coil</keyword>
<evidence type="ECO:0000256" key="7">
    <source>
        <dbReference type="ARBA" id="ARBA00023054"/>
    </source>
</evidence>
<evidence type="ECO:0000313" key="14">
    <source>
        <dbReference type="EMBL" id="CAL1277392.1"/>
    </source>
</evidence>
<keyword evidence="4" id="KW-0507">mRNA processing</keyword>
<evidence type="ECO:0000259" key="13">
    <source>
        <dbReference type="PROSITE" id="PS50006"/>
    </source>
</evidence>
<evidence type="ECO:0000256" key="8">
    <source>
        <dbReference type="ARBA" id="ARBA00023158"/>
    </source>
</evidence>
<dbReference type="CDD" id="cd22718">
    <property type="entry name" value="FHA_SNIP1"/>
    <property type="match status" value="1"/>
</dbReference>
<evidence type="ECO:0000256" key="11">
    <source>
        <dbReference type="ARBA" id="ARBA00055964"/>
    </source>
</evidence>
<feature type="compositionally biased region" description="Basic and acidic residues" evidence="12">
    <location>
        <begin position="1"/>
        <end position="50"/>
    </location>
</feature>
<dbReference type="InterPro" id="IPR008984">
    <property type="entry name" value="SMAD_FHA_dom_sf"/>
</dbReference>
<keyword evidence="10" id="KW-0539">Nucleus</keyword>
<dbReference type="PANTHER" id="PTHR23308">
    <property type="entry name" value="NUCLEAR INHIBITOR OF PROTEIN PHOSPHATASE-1"/>
    <property type="match status" value="1"/>
</dbReference>
<keyword evidence="8" id="KW-0943">RNA-mediated gene silencing</keyword>
<evidence type="ECO:0000256" key="6">
    <source>
        <dbReference type="ARBA" id="ARBA00022843"/>
    </source>
</evidence>
<evidence type="ECO:0000256" key="5">
    <source>
        <dbReference type="ARBA" id="ARBA00022728"/>
    </source>
</evidence>
<dbReference type="Gene3D" id="2.60.200.20">
    <property type="match status" value="1"/>
</dbReference>
<dbReference type="GO" id="GO:0005681">
    <property type="term" value="C:spliceosomal complex"/>
    <property type="evidence" value="ECO:0007669"/>
    <property type="project" value="UniProtKB-KW"/>
</dbReference>
<dbReference type="PROSITE" id="PS50006">
    <property type="entry name" value="FHA_DOMAIN"/>
    <property type="match status" value="1"/>
</dbReference>
<dbReference type="InterPro" id="IPR050923">
    <property type="entry name" value="Cell_Proc_Reg/RNA_Proc"/>
</dbReference>
<evidence type="ECO:0000313" key="15">
    <source>
        <dbReference type="Proteomes" id="UP001497382"/>
    </source>
</evidence>
<dbReference type="SUPFAM" id="SSF49879">
    <property type="entry name" value="SMAD/FHA domain"/>
    <property type="match status" value="1"/>
</dbReference>
<keyword evidence="15" id="KW-1185">Reference proteome</keyword>
<sequence length="408" mass="47550">MKDSNHKSRNHSKNDKYEKRHNGREESTDKYRNVLKERHYRDDLEYDRNGKNHNGNSAKHHSDSNKEKHKSSEHKSHHNHHPKSVISSGKKEDKKHKRSAHRIKEVDDESYEELSRKKRKIESELHALDLEEAAAREAESKKAQKKSSDVNKRKSEPVRVKEEPVRVKEESVRVKEEPVRVKEETVSDDERNKRSKDKTKTKSVPNDNKNKKSKPQSSKYSGDEEKWGNSSGESKKPEKPKEKPNFAVSGKLAEDTNTYNGVVIKYNEPAEARKPKKRWRLYPFKGDTDLPFIPVHRQSAYLFGRTRSIADIPIDHPSCSKQHAVLQFRLVTFKREDGTTGRRVRPYIIDLESSNGTFVNNKKVDPRCYVELIEKDVIKFGFSSREYVLLHEESQFDAEDEDVILESD</sequence>
<reference evidence="14 15" key="1">
    <citation type="submission" date="2024-04" db="EMBL/GenBank/DDBJ databases">
        <authorList>
            <person name="Rising A."/>
            <person name="Reimegard J."/>
            <person name="Sonavane S."/>
            <person name="Akerstrom W."/>
            <person name="Nylinder S."/>
            <person name="Hedman E."/>
            <person name="Kallberg Y."/>
        </authorList>
    </citation>
    <scope>NUCLEOTIDE SEQUENCE [LARGE SCALE GENOMIC DNA]</scope>
</reference>
<dbReference type="GO" id="GO:0008380">
    <property type="term" value="P:RNA splicing"/>
    <property type="evidence" value="ECO:0007669"/>
    <property type="project" value="UniProtKB-KW"/>
</dbReference>
<proteinExistence type="predicted"/>
<feature type="domain" description="FHA" evidence="13">
    <location>
        <begin position="301"/>
        <end position="364"/>
    </location>
</feature>
<comment type="caution">
    <text evidence="14">The sequence shown here is derived from an EMBL/GenBank/DDBJ whole genome shotgun (WGS) entry which is preliminary data.</text>
</comment>
<dbReference type="Pfam" id="PF00498">
    <property type="entry name" value="FHA"/>
    <property type="match status" value="1"/>
</dbReference>
<dbReference type="GO" id="GO:0031047">
    <property type="term" value="P:regulatory ncRNA-mediated gene silencing"/>
    <property type="evidence" value="ECO:0007669"/>
    <property type="project" value="UniProtKB-KW"/>
</dbReference>
<gene>
    <name evidence="14" type="ORF">LARSCL_LOCUS9201</name>
</gene>
<comment type="function">
    <text evidence="11">Required for pre-mRNA splicing as component of the spliceosome. As a component of the minor spliceosome, involved in the splicing of U12-type introns in pre-mRNAs. Down-regulates NF-kappa-B signaling by competing with RELA for CREBBP/EP300 binding. Involved in the microRNA (miRNA) biogenesis. May be involved in cyclin-D1/CCND1 mRNA stability through the SNARP complex which associates with both the 3'end of the CCND1 gene and its mRNA.</text>
</comment>
<accession>A0AAV2A028</accession>
<feature type="compositionally biased region" description="Basic and acidic residues" evidence="12">
    <location>
        <begin position="221"/>
        <end position="244"/>
    </location>
</feature>
<feature type="region of interest" description="Disordered" evidence="12">
    <location>
        <begin position="1"/>
        <end position="251"/>
    </location>
</feature>
<dbReference type="Proteomes" id="UP001497382">
    <property type="component" value="Unassembled WGS sequence"/>
</dbReference>
<evidence type="ECO:0000256" key="12">
    <source>
        <dbReference type="SAM" id="MobiDB-lite"/>
    </source>
</evidence>
<evidence type="ECO:0000256" key="2">
    <source>
        <dbReference type="ARBA" id="ARBA00022499"/>
    </source>
</evidence>
<feature type="compositionally biased region" description="Basic residues" evidence="12">
    <location>
        <begin position="67"/>
        <end position="83"/>
    </location>
</feature>
<evidence type="ECO:0000256" key="3">
    <source>
        <dbReference type="ARBA" id="ARBA00022553"/>
    </source>
</evidence>
<evidence type="ECO:0000256" key="4">
    <source>
        <dbReference type="ARBA" id="ARBA00022664"/>
    </source>
</evidence>
<keyword evidence="9" id="KW-0508">mRNA splicing</keyword>
<name>A0AAV2A028_9ARAC</name>
<evidence type="ECO:0000256" key="1">
    <source>
        <dbReference type="ARBA" id="ARBA00004123"/>
    </source>
</evidence>
<dbReference type="AlphaFoldDB" id="A0AAV2A028"/>
<feature type="compositionally biased region" description="Basic and acidic residues" evidence="12">
    <location>
        <begin position="121"/>
        <end position="192"/>
    </location>
</feature>
<comment type="subcellular location">
    <subcellularLocation>
        <location evidence="1">Nucleus</location>
    </subcellularLocation>
</comment>
<organism evidence="14 15">
    <name type="scientific">Larinioides sclopetarius</name>
    <dbReference type="NCBI Taxonomy" id="280406"/>
    <lineage>
        <taxon>Eukaryota</taxon>
        <taxon>Metazoa</taxon>
        <taxon>Ecdysozoa</taxon>
        <taxon>Arthropoda</taxon>
        <taxon>Chelicerata</taxon>
        <taxon>Arachnida</taxon>
        <taxon>Araneae</taxon>
        <taxon>Araneomorphae</taxon>
        <taxon>Entelegynae</taxon>
        <taxon>Araneoidea</taxon>
        <taxon>Araneidae</taxon>
        <taxon>Larinioides</taxon>
    </lineage>
</organism>
<dbReference type="GO" id="GO:0006397">
    <property type="term" value="P:mRNA processing"/>
    <property type="evidence" value="ECO:0007669"/>
    <property type="project" value="UniProtKB-KW"/>
</dbReference>
<dbReference type="EMBL" id="CAXIEN010000102">
    <property type="protein sequence ID" value="CAL1277392.1"/>
    <property type="molecule type" value="Genomic_DNA"/>
</dbReference>
<keyword evidence="3" id="KW-0597">Phosphoprotein</keyword>
<keyword evidence="2" id="KW-1017">Isopeptide bond</keyword>
<keyword evidence="5" id="KW-0747">Spliceosome</keyword>
<keyword evidence="6" id="KW-0832">Ubl conjugation</keyword>
<dbReference type="SMART" id="SM00240">
    <property type="entry name" value="FHA"/>
    <property type="match status" value="1"/>
</dbReference>
<evidence type="ECO:0000256" key="10">
    <source>
        <dbReference type="ARBA" id="ARBA00023242"/>
    </source>
</evidence>